<dbReference type="Proteomes" id="UP001159937">
    <property type="component" value="Unassembled WGS sequence"/>
</dbReference>
<dbReference type="Pfam" id="PF13503">
    <property type="entry name" value="DUF4123"/>
    <property type="match status" value="1"/>
</dbReference>
<dbReference type="EMBL" id="JAOCBF010000064">
    <property type="protein sequence ID" value="MDH0966736.1"/>
    <property type="molecule type" value="Genomic_DNA"/>
</dbReference>
<feature type="domain" description="DUF4123" evidence="1">
    <location>
        <begin position="45"/>
        <end position="135"/>
    </location>
</feature>
<organism evidence="2 3">
    <name type="scientific">Klebsiella michiganensis</name>
    <dbReference type="NCBI Taxonomy" id="1134687"/>
    <lineage>
        <taxon>Bacteria</taxon>
        <taxon>Pseudomonadati</taxon>
        <taxon>Pseudomonadota</taxon>
        <taxon>Gammaproteobacteria</taxon>
        <taxon>Enterobacterales</taxon>
        <taxon>Enterobacteriaceae</taxon>
        <taxon>Klebsiella/Raoultella group</taxon>
        <taxon>Klebsiella</taxon>
    </lineage>
</organism>
<proteinExistence type="predicted"/>
<evidence type="ECO:0000313" key="2">
    <source>
        <dbReference type="EMBL" id="MDH0966736.1"/>
    </source>
</evidence>
<comment type="caution">
    <text evidence="2">The sequence shown here is derived from an EMBL/GenBank/DDBJ whole genome shotgun (WGS) entry which is preliminary data.</text>
</comment>
<dbReference type="RefSeq" id="WP_080528756.1">
    <property type="nucleotide sequence ID" value="NZ_CP086124.1"/>
</dbReference>
<sequence>MENDFLRDAPPLSQHDFAIIDRVQHPDIDKSWPVLEMVSPMLKPQAHLYPWLLPLKEMSAADWNMLMTNLRQEKKPEIPPLCTLLIRSERTVSEMRSVLIKAMHFTDENHRRHILRYYDPRVLFHLSWMFTYRQLMELIPVRQSSYWTLWIEGQWHTLVCHSSEVMLTSVEHETVFPAARLKNIGLINRVLMEIPFITDIAERRNCSQRIEKLLSRGLSLGLTHHNDLIAFACSGLTREPDFWRIPIIQEWLRCAEKTPELFSRMINGLSDIEWQTLLLQQERYKENNHE</sequence>
<evidence type="ECO:0000259" key="1">
    <source>
        <dbReference type="Pfam" id="PF13503"/>
    </source>
</evidence>
<gene>
    <name evidence="2" type="ORF">N5C89_28265</name>
</gene>
<reference evidence="2" key="1">
    <citation type="submission" date="2022-09" db="EMBL/GenBank/DDBJ databases">
        <title>Intensive care unit water sources are persistently colonized with multi-drug resistant bacteria and are the site of extensive horizontal gene transfer of antibiotic resistance genes.</title>
        <authorList>
            <person name="Diorio-Toth L."/>
        </authorList>
    </citation>
    <scope>NUCLEOTIDE SEQUENCE</scope>
    <source>
        <strain evidence="2">GD03918</strain>
    </source>
</reference>
<dbReference type="AlphaFoldDB" id="A0AAJ1NXN8"/>
<dbReference type="InterPro" id="IPR025391">
    <property type="entry name" value="DUF4123"/>
</dbReference>
<name>A0AAJ1NXN8_9ENTR</name>
<protein>
    <submittedName>
        <fullName evidence="2">DUF4123 domain-containing protein</fullName>
    </submittedName>
</protein>
<evidence type="ECO:0000313" key="3">
    <source>
        <dbReference type="Proteomes" id="UP001159937"/>
    </source>
</evidence>
<accession>A0AAJ1NXN8</accession>